<protein>
    <submittedName>
        <fullName evidence="3">Uncharacterized protein</fullName>
    </submittedName>
</protein>
<sequence>MSSPANHPATSPTSSSASVPYTSDQAEDRAASASPAAHDDKTRPHAPVAKTLNKQELKHSLSPSPTSDLIPNLLHSGKFPPPPRSPRHAHNMSHSPPLIMNESSFAMSPVYPAAPPGTPYSPRAVKTGLSLPSSGPSLSPGTAAGNYKLGHRPSPPPSLHEDEHYHTLLNEYQAKALAEEKTRVASLNEHESQYTTIEEYKHALARERRHSMSLVQELSYHKFNSKYTSCQIYSEAEINEEAKVNLLIKNMEGIIKSKDEDKVRTVMELEREEERMINVLMERLERVNREKGMLERQIYGAGGGGGLSSAGRGSGGVASRFESMEGLELVVPVPWGSNDVKQNDGQSDIAEGNDEEEDEDEGSQDILDDKFHDPEMEMELNNLLEKKGAEK</sequence>
<dbReference type="AlphaFoldDB" id="A0ABD3Q5Y0"/>
<keyword evidence="4" id="KW-1185">Reference proteome</keyword>
<organism evidence="3 4">
    <name type="scientific">Cyclotella atomus</name>
    <dbReference type="NCBI Taxonomy" id="382360"/>
    <lineage>
        <taxon>Eukaryota</taxon>
        <taxon>Sar</taxon>
        <taxon>Stramenopiles</taxon>
        <taxon>Ochrophyta</taxon>
        <taxon>Bacillariophyta</taxon>
        <taxon>Coscinodiscophyceae</taxon>
        <taxon>Thalassiosirophycidae</taxon>
        <taxon>Stephanodiscales</taxon>
        <taxon>Stephanodiscaceae</taxon>
        <taxon>Cyclotella</taxon>
    </lineage>
</organism>
<reference evidence="3 4" key="1">
    <citation type="submission" date="2024-10" db="EMBL/GenBank/DDBJ databases">
        <title>Updated reference genomes for cyclostephanoid diatoms.</title>
        <authorList>
            <person name="Roberts W.R."/>
            <person name="Alverson A.J."/>
        </authorList>
    </citation>
    <scope>NUCLEOTIDE SEQUENCE [LARGE SCALE GENOMIC DNA]</scope>
    <source>
        <strain evidence="3 4">AJA010-31</strain>
    </source>
</reference>
<proteinExistence type="predicted"/>
<name>A0ABD3Q5Y0_9STRA</name>
<evidence type="ECO:0000313" key="4">
    <source>
        <dbReference type="Proteomes" id="UP001530400"/>
    </source>
</evidence>
<evidence type="ECO:0000256" key="2">
    <source>
        <dbReference type="SAM" id="MobiDB-lite"/>
    </source>
</evidence>
<feature type="region of interest" description="Disordered" evidence="2">
    <location>
        <begin position="1"/>
        <end position="95"/>
    </location>
</feature>
<dbReference type="EMBL" id="JALLPJ020000312">
    <property type="protein sequence ID" value="KAL3795695.1"/>
    <property type="molecule type" value="Genomic_DNA"/>
</dbReference>
<accession>A0ABD3Q5Y0</accession>
<evidence type="ECO:0000256" key="1">
    <source>
        <dbReference type="SAM" id="Coils"/>
    </source>
</evidence>
<feature type="coiled-coil region" evidence="1">
    <location>
        <begin position="270"/>
        <end position="297"/>
    </location>
</feature>
<feature type="compositionally biased region" description="Low complexity" evidence="2">
    <location>
        <begin position="1"/>
        <end position="23"/>
    </location>
</feature>
<keyword evidence="1" id="KW-0175">Coiled coil</keyword>
<evidence type="ECO:0000313" key="3">
    <source>
        <dbReference type="EMBL" id="KAL3795695.1"/>
    </source>
</evidence>
<feature type="compositionally biased region" description="Acidic residues" evidence="2">
    <location>
        <begin position="351"/>
        <end position="363"/>
    </location>
</feature>
<gene>
    <name evidence="3" type="ORF">ACHAWO_004280</name>
</gene>
<comment type="caution">
    <text evidence="3">The sequence shown here is derived from an EMBL/GenBank/DDBJ whole genome shotgun (WGS) entry which is preliminary data.</text>
</comment>
<feature type="region of interest" description="Disordered" evidence="2">
    <location>
        <begin position="334"/>
        <end position="368"/>
    </location>
</feature>
<dbReference type="Proteomes" id="UP001530400">
    <property type="component" value="Unassembled WGS sequence"/>
</dbReference>